<dbReference type="SUPFAM" id="SSF53474">
    <property type="entry name" value="alpha/beta-Hydrolases"/>
    <property type="match status" value="1"/>
</dbReference>
<proteinExistence type="inferred from homology"/>
<evidence type="ECO:0000313" key="11">
    <source>
        <dbReference type="EMBL" id="KIY50647.1"/>
    </source>
</evidence>
<dbReference type="Pfam" id="PF07519">
    <property type="entry name" value="Tannase"/>
    <property type="match status" value="1"/>
</dbReference>
<keyword evidence="2" id="KW-0719">Serine esterase</keyword>
<keyword evidence="3" id="KW-0858">Xylan degradation</keyword>
<evidence type="ECO:0000256" key="3">
    <source>
        <dbReference type="ARBA" id="ARBA00022651"/>
    </source>
</evidence>
<dbReference type="Proteomes" id="UP000054144">
    <property type="component" value="Unassembled WGS sequence"/>
</dbReference>
<sequence length="476" mass="53403">MLENILTPDDSVIHSDVCRIGWNVSTSDRSHFLMEAWFPRSHLLRPVHRFAATGSYMLNGCIDYAMLDHMSFLGLATVATNNGHAGMRGFAFLHNPNVVRDYADRALHSAIDAGKQLFRAFYGKLFFKSYYVDCSTGGRQGFMSAQRYPGDFDDIVAGSPALPFANLIARIAQFLIKTGKYTDVSFVPIETWRTLVHDEIMRQGDLLDGAEDGILENPSACQFMPETLICADGQTKDCLSPEQVRYILGIFTPLYGADGSELFPRITPGADFARDFEFVVSGTAIFISTDWMRYVVKNDSAWDPSTFTLDDAMEMIHQDPFGVSTWVGDLSPFEACGGKILHNHGMEDPLISPENSKRYYAHVSRTMNRPPASLDSFYRFFSISGLGHCFGGSGAYDIGNRQGSVSYETRSNVISAITNWVEDQQPPEVLRGTNVTVDREASWWRAHCRWPKQNRYVGNRYVPPLSPQDKDAWTCE</sequence>
<dbReference type="EMBL" id="KN881675">
    <property type="protein sequence ID" value="KIY50647.1"/>
    <property type="molecule type" value="Genomic_DNA"/>
</dbReference>
<dbReference type="PANTHER" id="PTHR33938">
    <property type="entry name" value="FERULOYL ESTERASE B-RELATED"/>
    <property type="match status" value="1"/>
</dbReference>
<gene>
    <name evidence="11" type="ORF">FISHEDRAFT_64798</name>
</gene>
<keyword evidence="6 10" id="KW-0378">Hydrolase</keyword>
<keyword evidence="5" id="KW-0732">Signal</keyword>
<dbReference type="PANTHER" id="PTHR33938:SF15">
    <property type="entry name" value="FERULOYL ESTERASE B-RELATED"/>
    <property type="match status" value="1"/>
</dbReference>
<evidence type="ECO:0000256" key="6">
    <source>
        <dbReference type="ARBA" id="ARBA00022801"/>
    </source>
</evidence>
<evidence type="ECO:0000256" key="5">
    <source>
        <dbReference type="ARBA" id="ARBA00022729"/>
    </source>
</evidence>
<evidence type="ECO:0000313" key="12">
    <source>
        <dbReference type="Proteomes" id="UP000054144"/>
    </source>
</evidence>
<keyword evidence="12" id="KW-1185">Reference proteome</keyword>
<evidence type="ECO:0000256" key="1">
    <source>
        <dbReference type="ARBA" id="ARBA00006249"/>
    </source>
</evidence>
<protein>
    <recommendedName>
        <fullName evidence="10">Carboxylic ester hydrolase</fullName>
        <ecNumber evidence="10">3.1.1.-</ecNumber>
    </recommendedName>
</protein>
<dbReference type="GO" id="GO:0046872">
    <property type="term" value="F:metal ion binding"/>
    <property type="evidence" value="ECO:0007669"/>
    <property type="project" value="UniProtKB-KW"/>
</dbReference>
<keyword evidence="7" id="KW-0106">Calcium</keyword>
<keyword evidence="4" id="KW-0479">Metal-binding</keyword>
<evidence type="ECO:0000256" key="7">
    <source>
        <dbReference type="ARBA" id="ARBA00022837"/>
    </source>
</evidence>
<keyword evidence="8" id="KW-1015">Disulfide bond</keyword>
<name>A0A0D7AGT8_9AGAR</name>
<evidence type="ECO:0000256" key="8">
    <source>
        <dbReference type="ARBA" id="ARBA00023157"/>
    </source>
</evidence>
<dbReference type="EC" id="3.1.1.-" evidence="10"/>
<dbReference type="AlphaFoldDB" id="A0A0D7AGT8"/>
<keyword evidence="3" id="KW-0624">Polysaccharide degradation</keyword>
<dbReference type="InterPro" id="IPR011118">
    <property type="entry name" value="Tannase/feruloyl_esterase"/>
</dbReference>
<dbReference type="OrthoDB" id="3039123at2759"/>
<organism evidence="11 12">
    <name type="scientific">Fistulina hepatica ATCC 64428</name>
    <dbReference type="NCBI Taxonomy" id="1128425"/>
    <lineage>
        <taxon>Eukaryota</taxon>
        <taxon>Fungi</taxon>
        <taxon>Dikarya</taxon>
        <taxon>Basidiomycota</taxon>
        <taxon>Agaricomycotina</taxon>
        <taxon>Agaricomycetes</taxon>
        <taxon>Agaricomycetidae</taxon>
        <taxon>Agaricales</taxon>
        <taxon>Fistulinaceae</taxon>
        <taxon>Fistulina</taxon>
    </lineage>
</organism>
<comment type="similarity">
    <text evidence="1 10">Belongs to the tannase family.</text>
</comment>
<keyword evidence="3" id="KW-0119">Carbohydrate metabolism</keyword>
<reference evidence="11 12" key="1">
    <citation type="journal article" date="2015" name="Fungal Genet. Biol.">
        <title>Evolution of novel wood decay mechanisms in Agaricales revealed by the genome sequences of Fistulina hepatica and Cylindrobasidium torrendii.</title>
        <authorList>
            <person name="Floudas D."/>
            <person name="Held B.W."/>
            <person name="Riley R."/>
            <person name="Nagy L.G."/>
            <person name="Koehler G."/>
            <person name="Ransdell A.S."/>
            <person name="Younus H."/>
            <person name="Chow J."/>
            <person name="Chiniquy J."/>
            <person name="Lipzen A."/>
            <person name="Tritt A."/>
            <person name="Sun H."/>
            <person name="Haridas S."/>
            <person name="LaButti K."/>
            <person name="Ohm R.A."/>
            <person name="Kues U."/>
            <person name="Blanchette R.A."/>
            <person name="Grigoriev I.V."/>
            <person name="Minto R.E."/>
            <person name="Hibbett D.S."/>
        </authorList>
    </citation>
    <scope>NUCLEOTIDE SEQUENCE [LARGE SCALE GENOMIC DNA]</scope>
    <source>
        <strain evidence="11 12">ATCC 64428</strain>
    </source>
</reference>
<accession>A0A0D7AGT8</accession>
<dbReference type="GO" id="GO:0030600">
    <property type="term" value="F:feruloyl esterase activity"/>
    <property type="evidence" value="ECO:0007669"/>
    <property type="project" value="UniProtKB-EC"/>
</dbReference>
<comment type="catalytic activity">
    <reaction evidence="9">
        <text>feruloyl-polysaccharide + H2O = ferulate + polysaccharide.</text>
        <dbReference type="EC" id="3.1.1.73"/>
    </reaction>
</comment>
<evidence type="ECO:0000256" key="2">
    <source>
        <dbReference type="ARBA" id="ARBA00022487"/>
    </source>
</evidence>
<evidence type="ECO:0000256" key="10">
    <source>
        <dbReference type="RuleBase" id="RU361238"/>
    </source>
</evidence>
<dbReference type="GO" id="GO:0045493">
    <property type="term" value="P:xylan catabolic process"/>
    <property type="evidence" value="ECO:0007669"/>
    <property type="project" value="UniProtKB-KW"/>
</dbReference>
<evidence type="ECO:0000256" key="9">
    <source>
        <dbReference type="ARBA" id="ARBA00034075"/>
    </source>
</evidence>
<dbReference type="InterPro" id="IPR029058">
    <property type="entry name" value="AB_hydrolase_fold"/>
</dbReference>
<evidence type="ECO:0000256" key="4">
    <source>
        <dbReference type="ARBA" id="ARBA00022723"/>
    </source>
</evidence>